<dbReference type="InterPro" id="IPR001387">
    <property type="entry name" value="Cro/C1-type_HTH"/>
</dbReference>
<dbReference type="InterPro" id="IPR050807">
    <property type="entry name" value="TransReg_Diox_bact_type"/>
</dbReference>
<protein>
    <recommendedName>
        <fullName evidence="2">HTH cro/C1-type domain-containing protein</fullName>
    </recommendedName>
</protein>
<dbReference type="InterPro" id="IPR014710">
    <property type="entry name" value="RmlC-like_jellyroll"/>
</dbReference>
<dbReference type="GO" id="GO:0005829">
    <property type="term" value="C:cytosol"/>
    <property type="evidence" value="ECO:0007669"/>
    <property type="project" value="TreeGrafter"/>
</dbReference>
<dbReference type="SUPFAM" id="SSF47413">
    <property type="entry name" value="lambda repressor-like DNA-binding domains"/>
    <property type="match status" value="1"/>
</dbReference>
<reference evidence="3 4" key="1">
    <citation type="submission" date="2017-10" db="EMBL/GenBank/DDBJ databases">
        <title>Novel microbial diversity and functional potential in the marine mammal oral microbiome.</title>
        <authorList>
            <person name="Dudek N.K."/>
            <person name="Sun C.L."/>
            <person name="Burstein D."/>
            <person name="Kantor R.S."/>
            <person name="Aliaga Goltsman D.S."/>
            <person name="Bik E.M."/>
            <person name="Thomas B.C."/>
            <person name="Banfield J.F."/>
            <person name="Relman D.A."/>
        </authorList>
    </citation>
    <scope>NUCLEOTIDE SEQUENCE [LARGE SCALE GENOMIC DNA]</scope>
    <source>
        <strain evidence="3">DOLJORAL78_47_16</strain>
    </source>
</reference>
<evidence type="ECO:0000256" key="1">
    <source>
        <dbReference type="ARBA" id="ARBA00023125"/>
    </source>
</evidence>
<dbReference type="InterPro" id="IPR011051">
    <property type="entry name" value="RmlC_Cupin_sf"/>
</dbReference>
<dbReference type="Proteomes" id="UP000230821">
    <property type="component" value="Unassembled WGS sequence"/>
</dbReference>
<dbReference type="PROSITE" id="PS50943">
    <property type="entry name" value="HTH_CROC1"/>
    <property type="match status" value="1"/>
</dbReference>
<dbReference type="SUPFAM" id="SSF51182">
    <property type="entry name" value="RmlC-like cupins"/>
    <property type="match status" value="1"/>
</dbReference>
<dbReference type="AlphaFoldDB" id="A0A2G6KFK3"/>
<dbReference type="InterPro" id="IPR010982">
    <property type="entry name" value="Lambda_DNA-bd_dom_sf"/>
</dbReference>
<dbReference type="Pfam" id="PF01381">
    <property type="entry name" value="HTH_3"/>
    <property type="match status" value="1"/>
</dbReference>
<name>A0A2G6KFK3_9BACT</name>
<dbReference type="GO" id="GO:0003677">
    <property type="term" value="F:DNA binding"/>
    <property type="evidence" value="ECO:0007669"/>
    <property type="project" value="UniProtKB-KW"/>
</dbReference>
<proteinExistence type="predicted"/>
<sequence>MDYSEIAQKIKELRTKKRLSIQELADKAGLTPGYLSKIENSEKPPPIPTLSKIAYALNVHISYFFDDEKSESGVSLVRKGERKEIIGDLTQIGYRYETVIQRKPDSHLNSFILTLPPEVDPQSVPYNSHDGEELIYVIEGVMIFHYGDSEYQVSEGDSLYFPATSPHRIVRATKTGSARVLSVLFLN</sequence>
<comment type="caution">
    <text evidence="3">The sequence shown here is derived from an EMBL/GenBank/DDBJ whole genome shotgun (WGS) entry which is preliminary data.</text>
</comment>
<dbReference type="CDD" id="cd02209">
    <property type="entry name" value="cupin_XRE_C"/>
    <property type="match status" value="1"/>
</dbReference>
<evidence type="ECO:0000313" key="4">
    <source>
        <dbReference type="Proteomes" id="UP000230821"/>
    </source>
</evidence>
<keyword evidence="1" id="KW-0238">DNA-binding</keyword>
<dbReference type="EMBL" id="PDSK01000095">
    <property type="protein sequence ID" value="PIE33722.1"/>
    <property type="molecule type" value="Genomic_DNA"/>
</dbReference>
<dbReference type="SMART" id="SM00530">
    <property type="entry name" value="HTH_XRE"/>
    <property type="match status" value="1"/>
</dbReference>
<dbReference type="CDD" id="cd00093">
    <property type="entry name" value="HTH_XRE"/>
    <property type="match status" value="1"/>
</dbReference>
<dbReference type="Gene3D" id="1.10.260.40">
    <property type="entry name" value="lambda repressor-like DNA-binding domains"/>
    <property type="match status" value="1"/>
</dbReference>
<dbReference type="Gene3D" id="2.60.120.10">
    <property type="entry name" value="Jelly Rolls"/>
    <property type="match status" value="1"/>
</dbReference>
<dbReference type="InterPro" id="IPR013096">
    <property type="entry name" value="Cupin_2"/>
</dbReference>
<accession>A0A2G6KFK3</accession>
<dbReference type="PANTHER" id="PTHR46797">
    <property type="entry name" value="HTH-TYPE TRANSCRIPTIONAL REGULATOR"/>
    <property type="match status" value="1"/>
</dbReference>
<evidence type="ECO:0000313" key="3">
    <source>
        <dbReference type="EMBL" id="PIE33722.1"/>
    </source>
</evidence>
<feature type="domain" description="HTH cro/C1-type" evidence="2">
    <location>
        <begin position="10"/>
        <end position="64"/>
    </location>
</feature>
<dbReference type="GO" id="GO:0003700">
    <property type="term" value="F:DNA-binding transcription factor activity"/>
    <property type="evidence" value="ECO:0007669"/>
    <property type="project" value="TreeGrafter"/>
</dbReference>
<dbReference type="Pfam" id="PF07883">
    <property type="entry name" value="Cupin_2"/>
    <property type="match status" value="1"/>
</dbReference>
<evidence type="ECO:0000259" key="2">
    <source>
        <dbReference type="PROSITE" id="PS50943"/>
    </source>
</evidence>
<dbReference type="PANTHER" id="PTHR46797:SF19">
    <property type="entry name" value="BLL2473 PROTEIN"/>
    <property type="match status" value="1"/>
</dbReference>
<organism evidence="3 4">
    <name type="scientific">candidate division KSB3 bacterium</name>
    <dbReference type="NCBI Taxonomy" id="2044937"/>
    <lineage>
        <taxon>Bacteria</taxon>
        <taxon>candidate division KSB3</taxon>
    </lineage>
</organism>
<gene>
    <name evidence="3" type="ORF">CSA56_10370</name>
</gene>